<dbReference type="Gene3D" id="1.20.1440.50">
    <property type="entry name" value="Ta0600-like"/>
    <property type="match status" value="1"/>
</dbReference>
<organism evidence="2 3">
    <name type="scientific">Streptococcus porcorum</name>
    <dbReference type="NCBI Taxonomy" id="701526"/>
    <lineage>
        <taxon>Bacteria</taxon>
        <taxon>Bacillati</taxon>
        <taxon>Bacillota</taxon>
        <taxon>Bacilli</taxon>
        <taxon>Lactobacillales</taxon>
        <taxon>Streptococcaceae</taxon>
        <taxon>Streptococcus</taxon>
    </lineage>
</organism>
<dbReference type="InterPro" id="IPR023130">
    <property type="entry name" value="Ta0600-like_sf"/>
</dbReference>
<keyword evidence="3" id="KW-1185">Reference proteome</keyword>
<evidence type="ECO:0000256" key="1">
    <source>
        <dbReference type="ARBA" id="ARBA00023025"/>
    </source>
</evidence>
<keyword evidence="1" id="KW-0079">Bacteriocin immunity</keyword>
<dbReference type="Proteomes" id="UP001549037">
    <property type="component" value="Unassembled WGS sequence"/>
</dbReference>
<protein>
    <recommendedName>
        <fullName evidence="4">Bacteriocin immunity protein</fullName>
    </recommendedName>
</protein>
<reference evidence="2 3" key="1">
    <citation type="submission" date="2024-06" db="EMBL/GenBank/DDBJ databases">
        <title>Genomic Encyclopedia of Type Strains, Phase IV (KMG-IV): sequencing the most valuable type-strain genomes for metagenomic binning, comparative biology and taxonomic classification.</title>
        <authorList>
            <person name="Goeker M."/>
        </authorList>
    </citation>
    <scope>NUCLEOTIDE SEQUENCE [LARGE SCALE GENOMIC DNA]</scope>
    <source>
        <strain evidence="2 3">DSM 28302</strain>
    </source>
</reference>
<name>A0ABV2JEQ7_9STRE</name>
<gene>
    <name evidence="2" type="ORF">ABID28_000887</name>
</gene>
<sequence length="104" mass="11874">MTKTELLNQLTAVCDDSDVRASRELCSYFEESLKMCESIQKEDELLRLQAEISQRISLYLMLNRYKAPKCVIGLGTCLSSSVPKERGKLSFWLMLSQSLSGLFR</sequence>
<evidence type="ECO:0000313" key="2">
    <source>
        <dbReference type="EMBL" id="MET3634250.1"/>
    </source>
</evidence>
<dbReference type="RefSeq" id="WP_354368447.1">
    <property type="nucleotide sequence ID" value="NZ_JBEPLN010000011.1"/>
</dbReference>
<evidence type="ECO:0000313" key="3">
    <source>
        <dbReference type="Proteomes" id="UP001549037"/>
    </source>
</evidence>
<dbReference type="EMBL" id="JBEPLN010000011">
    <property type="protein sequence ID" value="MET3634250.1"/>
    <property type="molecule type" value="Genomic_DNA"/>
</dbReference>
<dbReference type="SUPFAM" id="SSF109797">
    <property type="entry name" value="Bacteriocin immunity protein-like"/>
    <property type="match status" value="1"/>
</dbReference>
<evidence type="ECO:0008006" key="4">
    <source>
        <dbReference type="Google" id="ProtNLM"/>
    </source>
</evidence>
<comment type="caution">
    <text evidence="2">The sequence shown here is derived from an EMBL/GenBank/DDBJ whole genome shotgun (WGS) entry which is preliminary data.</text>
</comment>
<accession>A0ABV2JEQ7</accession>
<proteinExistence type="predicted"/>